<evidence type="ECO:0000256" key="1">
    <source>
        <dbReference type="SAM" id="MobiDB-lite"/>
    </source>
</evidence>
<dbReference type="AlphaFoldDB" id="A0AAV4G1E3"/>
<reference evidence="2 3" key="1">
    <citation type="journal article" date="2021" name="Elife">
        <title>Chloroplast acquisition without the gene transfer in kleptoplastic sea slugs, Plakobranchus ocellatus.</title>
        <authorList>
            <person name="Maeda T."/>
            <person name="Takahashi S."/>
            <person name="Yoshida T."/>
            <person name="Shimamura S."/>
            <person name="Takaki Y."/>
            <person name="Nagai Y."/>
            <person name="Toyoda A."/>
            <person name="Suzuki Y."/>
            <person name="Arimoto A."/>
            <person name="Ishii H."/>
            <person name="Satoh N."/>
            <person name="Nishiyama T."/>
            <person name="Hasebe M."/>
            <person name="Maruyama T."/>
            <person name="Minagawa J."/>
            <person name="Obokata J."/>
            <person name="Shigenobu S."/>
        </authorList>
    </citation>
    <scope>NUCLEOTIDE SEQUENCE [LARGE SCALE GENOMIC DNA]</scope>
</reference>
<sequence length="121" mass="13854">MTWKHPSSPVTKKFKVQTSAAKVMATVLWDAKAVIVLSVSKSGRLKVFSNIAEAANFEFAILEVEPDMHVTLHVNESKEEKGKRGDKARKKEDKEKREKTEDRRRNKMGFERLKEGRRQGA</sequence>
<name>A0AAV4G1E3_9GAST</name>
<feature type="region of interest" description="Disordered" evidence="1">
    <location>
        <begin position="73"/>
        <end position="121"/>
    </location>
</feature>
<comment type="caution">
    <text evidence="2">The sequence shown here is derived from an EMBL/GenBank/DDBJ whole genome shotgun (WGS) entry which is preliminary data.</text>
</comment>
<proteinExistence type="predicted"/>
<dbReference type="Proteomes" id="UP000762676">
    <property type="component" value="Unassembled WGS sequence"/>
</dbReference>
<accession>A0AAV4G1E3</accession>
<evidence type="ECO:0000313" key="2">
    <source>
        <dbReference type="EMBL" id="GFR79522.1"/>
    </source>
</evidence>
<evidence type="ECO:0000313" key="3">
    <source>
        <dbReference type="Proteomes" id="UP000762676"/>
    </source>
</evidence>
<dbReference type="EMBL" id="BMAT01004750">
    <property type="protein sequence ID" value="GFR79522.1"/>
    <property type="molecule type" value="Genomic_DNA"/>
</dbReference>
<gene>
    <name evidence="2" type="ORF">ElyMa_002290200</name>
</gene>
<organism evidence="2 3">
    <name type="scientific">Elysia marginata</name>
    <dbReference type="NCBI Taxonomy" id="1093978"/>
    <lineage>
        <taxon>Eukaryota</taxon>
        <taxon>Metazoa</taxon>
        <taxon>Spiralia</taxon>
        <taxon>Lophotrochozoa</taxon>
        <taxon>Mollusca</taxon>
        <taxon>Gastropoda</taxon>
        <taxon>Heterobranchia</taxon>
        <taxon>Euthyneura</taxon>
        <taxon>Panpulmonata</taxon>
        <taxon>Sacoglossa</taxon>
        <taxon>Placobranchoidea</taxon>
        <taxon>Plakobranchidae</taxon>
        <taxon>Elysia</taxon>
    </lineage>
</organism>
<keyword evidence="3" id="KW-1185">Reference proteome</keyword>
<protein>
    <submittedName>
        <fullName evidence="2">Transposase</fullName>
    </submittedName>
</protein>